<evidence type="ECO:0000256" key="1">
    <source>
        <dbReference type="ARBA" id="ARBA00004141"/>
    </source>
</evidence>
<comment type="similarity">
    <text evidence="2">Belongs to the ABC transporter superfamily.</text>
</comment>
<feature type="transmembrane region" description="Helical" evidence="12">
    <location>
        <begin position="725"/>
        <end position="745"/>
    </location>
</feature>
<evidence type="ECO:0000256" key="7">
    <source>
        <dbReference type="ARBA" id="ARBA00022840"/>
    </source>
</evidence>
<dbReference type="InterPro" id="IPR015856">
    <property type="entry name" value="ABC_transpr_CbiO/EcfA_su"/>
</dbReference>
<evidence type="ECO:0000256" key="3">
    <source>
        <dbReference type="ARBA" id="ARBA00022448"/>
    </source>
</evidence>
<dbReference type="InterPro" id="IPR003593">
    <property type="entry name" value="AAA+_ATPase"/>
</dbReference>
<comment type="caution">
    <text evidence="14">The sequence shown here is derived from an EMBL/GenBank/DDBJ whole genome shotgun (WGS) entry which is preliminary data.</text>
</comment>
<evidence type="ECO:0000256" key="9">
    <source>
        <dbReference type="ARBA" id="ARBA00022989"/>
    </source>
</evidence>
<dbReference type="PANTHER" id="PTHR43553:SF24">
    <property type="entry name" value="ENERGY-COUPLING FACTOR TRANSPORTER ATP-BINDING PROTEIN ECFA1"/>
    <property type="match status" value="1"/>
</dbReference>
<evidence type="ECO:0000256" key="12">
    <source>
        <dbReference type="SAM" id="Phobius"/>
    </source>
</evidence>
<dbReference type="Gene3D" id="3.40.50.300">
    <property type="entry name" value="P-loop containing nucleotide triphosphate hydrolases"/>
    <property type="match status" value="2"/>
</dbReference>
<keyword evidence="3" id="KW-0813">Transport</keyword>
<evidence type="ECO:0000313" key="14">
    <source>
        <dbReference type="EMBL" id="RIE03362.1"/>
    </source>
</evidence>
<dbReference type="InterPro" id="IPR003339">
    <property type="entry name" value="ABC/ECF_trnsptr_transmembrane"/>
</dbReference>
<evidence type="ECO:0000256" key="4">
    <source>
        <dbReference type="ARBA" id="ARBA00022475"/>
    </source>
</evidence>
<feature type="domain" description="ABC transporter" evidence="13">
    <location>
        <begin position="355"/>
        <end position="601"/>
    </location>
</feature>
<keyword evidence="10 12" id="KW-0472">Membrane</keyword>
<name>A0A398CM76_9BACL</name>
<feature type="domain" description="ABC transporter" evidence="13">
    <location>
        <begin position="62"/>
        <end position="288"/>
    </location>
</feature>
<dbReference type="PROSITE" id="PS50893">
    <property type="entry name" value="ABC_TRANSPORTER_2"/>
    <property type="match status" value="2"/>
</dbReference>
<protein>
    <submittedName>
        <fullName evidence="14">ATP-binding cassette domain-containing protein</fullName>
    </submittedName>
</protein>
<dbReference type="GO" id="GO:0042626">
    <property type="term" value="F:ATPase-coupled transmembrane transporter activity"/>
    <property type="evidence" value="ECO:0007669"/>
    <property type="project" value="TreeGrafter"/>
</dbReference>
<evidence type="ECO:0000313" key="15">
    <source>
        <dbReference type="Proteomes" id="UP000266340"/>
    </source>
</evidence>
<dbReference type="GO" id="GO:0005524">
    <property type="term" value="F:ATP binding"/>
    <property type="evidence" value="ECO:0007669"/>
    <property type="project" value="UniProtKB-KW"/>
</dbReference>
<dbReference type="SUPFAM" id="SSF52540">
    <property type="entry name" value="P-loop containing nucleoside triphosphate hydrolases"/>
    <property type="match status" value="2"/>
</dbReference>
<dbReference type="Proteomes" id="UP000266340">
    <property type="component" value="Unassembled WGS sequence"/>
</dbReference>
<keyword evidence="8" id="KW-1278">Translocase</keyword>
<evidence type="ECO:0000256" key="6">
    <source>
        <dbReference type="ARBA" id="ARBA00022741"/>
    </source>
</evidence>
<dbReference type="InterPro" id="IPR050095">
    <property type="entry name" value="ECF_ABC_transporter_ATP-bd"/>
</dbReference>
<reference evidence="14 15" key="1">
    <citation type="submission" date="2018-09" db="EMBL/GenBank/DDBJ databases">
        <title>Cohnella cavernae sp. nov., isolated from a karst cave.</title>
        <authorList>
            <person name="Zhu H."/>
        </authorList>
    </citation>
    <scope>NUCLEOTIDE SEQUENCE [LARGE SCALE GENOMIC DNA]</scope>
    <source>
        <strain evidence="14 15">K2E09-144</strain>
    </source>
</reference>
<evidence type="ECO:0000256" key="11">
    <source>
        <dbReference type="SAM" id="MobiDB-lite"/>
    </source>
</evidence>
<keyword evidence="5 12" id="KW-0812">Transmembrane</keyword>
<comment type="subcellular location">
    <subcellularLocation>
        <location evidence="1">Membrane</location>
        <topology evidence="1">Multi-pass membrane protein</topology>
    </subcellularLocation>
</comment>
<keyword evidence="7 14" id="KW-0067">ATP-binding</keyword>
<dbReference type="AlphaFoldDB" id="A0A398CM76"/>
<dbReference type="CDD" id="cd03225">
    <property type="entry name" value="ABC_cobalt_CbiO_domain1"/>
    <property type="match status" value="2"/>
</dbReference>
<evidence type="ECO:0000256" key="10">
    <source>
        <dbReference type="ARBA" id="ARBA00023136"/>
    </source>
</evidence>
<organism evidence="14 15">
    <name type="scientific">Cohnella faecalis</name>
    <dbReference type="NCBI Taxonomy" id="2315694"/>
    <lineage>
        <taxon>Bacteria</taxon>
        <taxon>Bacillati</taxon>
        <taxon>Bacillota</taxon>
        <taxon>Bacilli</taxon>
        <taxon>Bacillales</taxon>
        <taxon>Paenibacillaceae</taxon>
        <taxon>Cohnella</taxon>
    </lineage>
</organism>
<evidence type="ECO:0000259" key="13">
    <source>
        <dbReference type="PROSITE" id="PS50893"/>
    </source>
</evidence>
<evidence type="ECO:0000256" key="8">
    <source>
        <dbReference type="ARBA" id="ARBA00022967"/>
    </source>
</evidence>
<feature type="transmembrane region" description="Helical" evidence="12">
    <location>
        <begin position="757"/>
        <end position="778"/>
    </location>
</feature>
<dbReference type="Pfam" id="PF00005">
    <property type="entry name" value="ABC_tran"/>
    <property type="match status" value="2"/>
</dbReference>
<evidence type="ECO:0000256" key="5">
    <source>
        <dbReference type="ARBA" id="ARBA00022692"/>
    </source>
</evidence>
<dbReference type="GO" id="GO:0043190">
    <property type="term" value="C:ATP-binding cassette (ABC) transporter complex"/>
    <property type="evidence" value="ECO:0007669"/>
    <property type="project" value="TreeGrafter"/>
</dbReference>
<accession>A0A398CM76</accession>
<dbReference type="PANTHER" id="PTHR43553">
    <property type="entry name" value="HEAVY METAL TRANSPORTER"/>
    <property type="match status" value="1"/>
</dbReference>
<dbReference type="EMBL" id="QXJM01000037">
    <property type="protein sequence ID" value="RIE03362.1"/>
    <property type="molecule type" value="Genomic_DNA"/>
</dbReference>
<evidence type="ECO:0000256" key="2">
    <source>
        <dbReference type="ARBA" id="ARBA00005417"/>
    </source>
</evidence>
<feature type="transmembrane region" description="Helical" evidence="12">
    <location>
        <begin position="697"/>
        <end position="718"/>
    </location>
</feature>
<keyword evidence="6" id="KW-0547">Nucleotide-binding</keyword>
<keyword evidence="9 12" id="KW-1133">Transmembrane helix</keyword>
<dbReference type="GO" id="GO:0016887">
    <property type="term" value="F:ATP hydrolysis activity"/>
    <property type="evidence" value="ECO:0007669"/>
    <property type="project" value="InterPro"/>
</dbReference>
<feature type="region of interest" description="Disordered" evidence="11">
    <location>
        <begin position="641"/>
        <end position="662"/>
    </location>
</feature>
<sequence length="836" mass="92663">MMKSLSNLLLNVNLNDVEWLTNRIVAWEWRIGKREFFMAMERPGIGLALDGEQTNLQRPLVLSHVSVYAADELGTAIPRLEEVELSLHAGEWLYLVGVNGSGKSTVARLLAGLYMEGTTGSIERGFAGDRSSPVVLQYPEAQLFGETPLEELQFAMEWQGIPPEKMARRAGEKLAAAGLAGKENMTWDSLSGGEKQLAATAAAVVCEAPLIVFDEASSMLDELHREKVLRMAESLQRGGAAIVWVTQRLEELSPDKRVVAMEAGRVVYDGESRKFLFGESAGSPSPCASCGLRLPYLSHLAMELWDRGVWKGKPPMIAEEWSGALERLTFSADDRNLMKECPVNEPEKTGVSIKIPLREIASSRDGISVGGISGIAPGTLRLEPGTLTLMMGSNGAGKTTFLEKLAGLREPEGLRIAYGNEPLWTKRRWIGGNKLNARALRSYSYASQSPEHSLFARTVREELGYSLRPYKPDVRFEQQRMDDALSAVGWDRSWMERDPYQMSGGERRRTALASAFASPAGWLLLDEPTAGLDGAGHELIARQMLAMKGEGRGIVLVSHDSDWALPLADRVLIVHADRDRTIRACSRDELIAHPHWLEAAGMTIPAWLEIAHEAWRSGVAIDRLWQPRDLAASLTGLKGRQSDLAHEPCQSENDAPLSSNSSAEVETASRLLIRMDPRSLWLGYVLLSIGLFSQSDWLGLGIGAVVVLSILLIGHIPVWKWRWTLINFAYFAVFMSVIAGFSSGMGNWDGGAFKETLFPFTRTMLVLLLGLGMTAAITPLRLRRSLEQLLSRKGRTIPIAQRFILTLTLTIRFVPVLLKEWNRYRRLMLARGKKRR</sequence>
<dbReference type="SMART" id="SM00382">
    <property type="entry name" value="AAA"/>
    <property type="match status" value="2"/>
</dbReference>
<dbReference type="CDD" id="cd16914">
    <property type="entry name" value="EcfT"/>
    <property type="match status" value="1"/>
</dbReference>
<feature type="compositionally biased region" description="Polar residues" evidence="11">
    <location>
        <begin position="650"/>
        <end position="662"/>
    </location>
</feature>
<dbReference type="InterPro" id="IPR003439">
    <property type="entry name" value="ABC_transporter-like_ATP-bd"/>
</dbReference>
<proteinExistence type="inferred from homology"/>
<dbReference type="InterPro" id="IPR027417">
    <property type="entry name" value="P-loop_NTPase"/>
</dbReference>
<keyword evidence="4" id="KW-1003">Cell membrane</keyword>
<gene>
    <name evidence="14" type="ORF">D3H35_11825</name>
</gene>
<keyword evidence="15" id="KW-1185">Reference proteome</keyword>